<accession>A0A8G1ECN4</accession>
<feature type="signal peptide" evidence="1">
    <location>
        <begin position="1"/>
        <end position="22"/>
    </location>
</feature>
<dbReference type="Proteomes" id="UP000826300">
    <property type="component" value="Chromosome"/>
</dbReference>
<reference evidence="2" key="1">
    <citation type="submission" date="2021-02" db="EMBL/GenBank/DDBJ databases">
        <title>Rhodobacter shimadae sp. nov., an aerobic anoxygenic phototrophic bacterium isolated from a hot spring.</title>
        <authorList>
            <person name="Muramatsu S."/>
            <person name="Haruta S."/>
            <person name="Hirose S."/>
            <person name="Hanada S."/>
        </authorList>
    </citation>
    <scope>NUCLEOTIDE SEQUENCE</scope>
    <source>
        <strain evidence="2">N10</strain>
    </source>
</reference>
<protein>
    <submittedName>
        <fullName evidence="2">Uncharacterized protein</fullName>
    </submittedName>
</protein>
<dbReference type="KEGG" id="nsm:JO391_04735"/>
<dbReference type="EMBL" id="CP069370">
    <property type="protein sequence ID" value="QYZ70825.1"/>
    <property type="molecule type" value="Genomic_DNA"/>
</dbReference>
<organism evidence="2 3">
    <name type="scientific">Neotabrizicola shimadae</name>
    <dbReference type="NCBI Taxonomy" id="2807096"/>
    <lineage>
        <taxon>Bacteria</taxon>
        <taxon>Pseudomonadati</taxon>
        <taxon>Pseudomonadota</taxon>
        <taxon>Alphaproteobacteria</taxon>
        <taxon>Rhodobacterales</taxon>
        <taxon>Paracoccaceae</taxon>
        <taxon>Neotabrizicola</taxon>
    </lineage>
</organism>
<evidence type="ECO:0000313" key="2">
    <source>
        <dbReference type="EMBL" id="QYZ70825.1"/>
    </source>
</evidence>
<gene>
    <name evidence="2" type="ORF">JO391_04735</name>
</gene>
<dbReference type="AlphaFoldDB" id="A0A8G1ECN4"/>
<keyword evidence="3" id="KW-1185">Reference proteome</keyword>
<evidence type="ECO:0000256" key="1">
    <source>
        <dbReference type="SAM" id="SignalP"/>
    </source>
</evidence>
<sequence length="172" mass="18811">MTMRFALAALAALMLTTPVASETLVDAYGLGNHKPVPEEWTKIDEELSIRARIVKGKKGSLAPVVQAGQTLTLDLAFYVQPGAKDRPIRLTCSVFFYDARGEGSDEVLTDEPCYEGRLHDGLEQFQPLDLNFRFKPRASDPKGTSAVVVRVKDTVIGDGVALAPTYNWQGGR</sequence>
<proteinExistence type="predicted"/>
<name>A0A8G1ECN4_9RHOB</name>
<feature type="chain" id="PRO_5034888924" evidence="1">
    <location>
        <begin position="23"/>
        <end position="172"/>
    </location>
</feature>
<dbReference type="RefSeq" id="WP_220663042.1">
    <property type="nucleotide sequence ID" value="NZ_CP069370.1"/>
</dbReference>
<keyword evidence="1" id="KW-0732">Signal</keyword>
<evidence type="ECO:0000313" key="3">
    <source>
        <dbReference type="Proteomes" id="UP000826300"/>
    </source>
</evidence>